<proteinExistence type="predicted"/>
<reference evidence="2" key="1">
    <citation type="submission" date="2025-08" db="UniProtKB">
        <authorList>
            <consortium name="Ensembl"/>
        </authorList>
    </citation>
    <scope>IDENTIFICATION</scope>
</reference>
<dbReference type="Proteomes" id="UP000261340">
    <property type="component" value="Unplaced"/>
</dbReference>
<dbReference type="InterPro" id="IPR011029">
    <property type="entry name" value="DEATH-like_dom_sf"/>
</dbReference>
<name>A0A3Q0SJU9_AMPCI</name>
<dbReference type="PROSITE" id="PS50824">
    <property type="entry name" value="DAPIN"/>
    <property type="match status" value="1"/>
</dbReference>
<dbReference type="Ensembl" id="ENSACIT00000021163.1">
    <property type="protein sequence ID" value="ENSACIP00000020625.1"/>
    <property type="gene ID" value="ENSACIG00000016022.1"/>
</dbReference>
<dbReference type="Pfam" id="PF02758">
    <property type="entry name" value="PYRIN"/>
    <property type="match status" value="1"/>
</dbReference>
<organism evidence="2 3">
    <name type="scientific">Amphilophus citrinellus</name>
    <name type="common">Midas cichlid</name>
    <name type="synonym">Cichlasoma citrinellum</name>
    <dbReference type="NCBI Taxonomy" id="61819"/>
    <lineage>
        <taxon>Eukaryota</taxon>
        <taxon>Metazoa</taxon>
        <taxon>Chordata</taxon>
        <taxon>Craniata</taxon>
        <taxon>Vertebrata</taxon>
        <taxon>Euteleostomi</taxon>
        <taxon>Actinopterygii</taxon>
        <taxon>Neopterygii</taxon>
        <taxon>Teleostei</taxon>
        <taxon>Neoteleostei</taxon>
        <taxon>Acanthomorphata</taxon>
        <taxon>Ovalentaria</taxon>
        <taxon>Cichlomorphae</taxon>
        <taxon>Cichliformes</taxon>
        <taxon>Cichlidae</taxon>
        <taxon>New World cichlids</taxon>
        <taxon>Cichlasomatinae</taxon>
        <taxon>Heroini</taxon>
        <taxon>Amphilophus</taxon>
    </lineage>
</organism>
<feature type="domain" description="Pyrin" evidence="1">
    <location>
        <begin position="1"/>
        <end position="61"/>
    </location>
</feature>
<reference evidence="2" key="2">
    <citation type="submission" date="2025-09" db="UniProtKB">
        <authorList>
            <consortium name="Ensembl"/>
        </authorList>
    </citation>
    <scope>IDENTIFICATION</scope>
</reference>
<dbReference type="GeneTree" id="ENSGT01110000267812"/>
<evidence type="ECO:0000313" key="2">
    <source>
        <dbReference type="Ensembl" id="ENSACIP00000020625.1"/>
    </source>
</evidence>
<sequence>MTKSVDDQLLDVLEELSEEKLKTFHRYLQDPGVLAGFPAIEQSRLETADTLDTVDLMVAAYNDDPMTVAGLILRKINEGQSEEQTPQHLLQYAKTVLPLKKNKKKTRTYCYTRRLTWAYRAVFLVQMSIKLWSGSAQDFLFTKYMCKNGKERF</sequence>
<keyword evidence="3" id="KW-1185">Reference proteome</keyword>
<dbReference type="SMART" id="SM01289">
    <property type="entry name" value="PYRIN"/>
    <property type="match status" value="1"/>
</dbReference>
<accession>A0A3Q0SJU9</accession>
<dbReference type="Gene3D" id="1.10.533.10">
    <property type="entry name" value="Death Domain, Fas"/>
    <property type="match status" value="1"/>
</dbReference>
<evidence type="ECO:0000259" key="1">
    <source>
        <dbReference type="PROSITE" id="PS50824"/>
    </source>
</evidence>
<protein>
    <recommendedName>
        <fullName evidence="1">Pyrin domain-containing protein</fullName>
    </recommendedName>
</protein>
<dbReference type="AlphaFoldDB" id="A0A3Q0SJU9"/>
<evidence type="ECO:0000313" key="3">
    <source>
        <dbReference type="Proteomes" id="UP000261340"/>
    </source>
</evidence>
<dbReference type="InterPro" id="IPR004020">
    <property type="entry name" value="DAPIN"/>
</dbReference>
<dbReference type="SUPFAM" id="SSF47986">
    <property type="entry name" value="DEATH domain"/>
    <property type="match status" value="1"/>
</dbReference>